<dbReference type="InterPro" id="IPR006636">
    <property type="entry name" value="STI1_HS-bd"/>
</dbReference>
<keyword evidence="9" id="KW-1185">Reference proteome</keyword>
<dbReference type="GO" id="GO:0051879">
    <property type="term" value="F:Hsp90 protein binding"/>
    <property type="evidence" value="ECO:0007669"/>
    <property type="project" value="TreeGrafter"/>
</dbReference>
<dbReference type="Pfam" id="PF13424">
    <property type="entry name" value="TPR_12"/>
    <property type="match status" value="1"/>
</dbReference>
<dbReference type="PANTHER" id="PTHR22904">
    <property type="entry name" value="TPR REPEAT CONTAINING PROTEIN"/>
    <property type="match status" value="1"/>
</dbReference>
<dbReference type="InterPro" id="IPR011990">
    <property type="entry name" value="TPR-like_helical_dom_sf"/>
</dbReference>
<dbReference type="PROSITE" id="PS50005">
    <property type="entry name" value="TPR"/>
    <property type="match status" value="5"/>
</dbReference>
<dbReference type="SMART" id="SM00727">
    <property type="entry name" value="STI1"/>
    <property type="match status" value="2"/>
</dbReference>
<feature type="domain" description="STI1" evidence="7">
    <location>
        <begin position="143"/>
        <end position="194"/>
    </location>
</feature>
<dbReference type="FunFam" id="1.10.260.100:FF:000002">
    <property type="entry name" value="Stress-induced-phosphoprotein 1 (Hsp70/Hsp90-organizing)"/>
    <property type="match status" value="1"/>
</dbReference>
<dbReference type="Gene3D" id="1.25.40.10">
    <property type="entry name" value="Tetratricopeptide repeat domain"/>
    <property type="match status" value="3"/>
</dbReference>
<comment type="caution">
    <text evidence="8">The sequence shown here is derived from an EMBL/GenBank/DDBJ whole genome shotgun (WGS) entry which is preliminary data.</text>
</comment>
<accession>A0AAD9FQT3</accession>
<feature type="compositionally biased region" description="Low complexity" evidence="6">
    <location>
        <begin position="221"/>
        <end position="235"/>
    </location>
</feature>
<dbReference type="Proteomes" id="UP001182556">
    <property type="component" value="Unassembled WGS sequence"/>
</dbReference>
<dbReference type="Pfam" id="PF17830">
    <property type="entry name" value="STI1-HOP_DP"/>
    <property type="match status" value="2"/>
</dbReference>
<dbReference type="Pfam" id="PF13181">
    <property type="entry name" value="TPR_8"/>
    <property type="match status" value="1"/>
</dbReference>
<dbReference type="GO" id="GO:0005737">
    <property type="term" value="C:cytoplasm"/>
    <property type="evidence" value="ECO:0007669"/>
    <property type="project" value="UniProtKB-SubCell"/>
</dbReference>
<feature type="compositionally biased region" description="Acidic residues" evidence="6">
    <location>
        <begin position="253"/>
        <end position="264"/>
    </location>
</feature>
<reference evidence="8" key="1">
    <citation type="submission" date="2023-02" db="EMBL/GenBank/DDBJ databases">
        <title>Identification and recombinant expression of a fungal hydrolase from Papiliotrema laurentii that hydrolyzes apple cutin and clears colloidal polyester polyurethane.</title>
        <authorList>
            <consortium name="DOE Joint Genome Institute"/>
            <person name="Roman V.A."/>
            <person name="Bojanowski C."/>
            <person name="Crable B.R."/>
            <person name="Wagner D.N."/>
            <person name="Hung C.S."/>
            <person name="Nadeau L.J."/>
            <person name="Schratz L."/>
            <person name="Haridas S."/>
            <person name="Pangilinan J."/>
            <person name="Lipzen A."/>
            <person name="Na H."/>
            <person name="Yan M."/>
            <person name="Ng V."/>
            <person name="Grigoriev I.V."/>
            <person name="Spatafora J.W."/>
            <person name="Barlow D."/>
            <person name="Biffinger J."/>
            <person name="Kelley-Loughnane N."/>
            <person name="Varaljay V.A."/>
            <person name="Crookes-Goodson W.J."/>
        </authorList>
    </citation>
    <scope>NUCLEOTIDE SEQUENCE</scope>
    <source>
        <strain evidence="8">5307AH</strain>
    </source>
</reference>
<feature type="repeat" description="TPR" evidence="5">
    <location>
        <begin position="72"/>
        <end position="105"/>
    </location>
</feature>
<evidence type="ECO:0000256" key="4">
    <source>
        <dbReference type="ARBA" id="ARBA00022803"/>
    </source>
</evidence>
<keyword evidence="2" id="KW-0963">Cytoplasm</keyword>
<keyword evidence="3" id="KW-0677">Repeat</keyword>
<dbReference type="InterPro" id="IPR019734">
    <property type="entry name" value="TPR_rpt"/>
</dbReference>
<evidence type="ECO:0000256" key="5">
    <source>
        <dbReference type="PROSITE-ProRule" id="PRU00339"/>
    </source>
</evidence>
<evidence type="ECO:0000313" key="9">
    <source>
        <dbReference type="Proteomes" id="UP001182556"/>
    </source>
</evidence>
<dbReference type="Pfam" id="PF13432">
    <property type="entry name" value="TPR_16"/>
    <property type="match status" value="1"/>
</dbReference>
<gene>
    <name evidence="8" type="ORF">DB88DRAFT_490555</name>
</gene>
<evidence type="ECO:0000256" key="6">
    <source>
        <dbReference type="SAM" id="MobiDB-lite"/>
    </source>
</evidence>
<dbReference type="AlphaFoldDB" id="A0AAD9FQT3"/>
<dbReference type="PANTHER" id="PTHR22904:SF523">
    <property type="entry name" value="STRESS-INDUCED-PHOSPHOPROTEIN 1"/>
    <property type="match status" value="1"/>
</dbReference>
<feature type="compositionally biased region" description="Basic and acidic residues" evidence="6">
    <location>
        <begin position="265"/>
        <end position="276"/>
    </location>
</feature>
<evidence type="ECO:0000256" key="2">
    <source>
        <dbReference type="ARBA" id="ARBA00022490"/>
    </source>
</evidence>
<feature type="domain" description="STI1" evidence="7">
    <location>
        <begin position="543"/>
        <end position="582"/>
    </location>
</feature>
<sequence length="594" mass="65442">MSDAAAIKAEANKAFSAKDYATASKLYSDAIALDPTNHVLYSNRSASKAGLRDYQGALEDAEKCIEILPSFAKGHARKGAALHGLREYPEAVSAYETGLQIDPANDVLKRGLDEVKKAMENDANGPFAGGAGDPMGLGRMFSDPGLVRKLESHPKTADAMKDPAFRQKVAALQASGGMADLQGMMSDPRMLSVLGVAMGIDIDAMERPEGSNEMPPGMAGSSQPQSFPSSSTAEPQPEPKAAPKPAPEPVQEEKEEAMDVDDEEAAAKKAAEEEKQQGNVAYKARKFEEAIEHYTKAWDTWPKDVTFLTNLSAVYYEQADYPKAIETAEKAVEEARGLRADFKLVAKAFGRIGSSYLKMDDLENAIKYFQKSLTEHRTPDILTKLRETEKAKIEKDKQAYIDPAKAEAAREEGNTAFKAGLYADAVKHYTEAIKRLPTEAKSYNNRAAAYTKLLAMPEALRDAEEAIKIDPKFVKAYIRKALTQQAMKEHTKALETLQKATEIDVEKKHTRELEQNMSNIMMEMQAQRAGETDEQTYERAMRDPEVAEIMGDPIMRQILADSQQDPRALMDHMKNPSIAAKIQKLINAGIIKTR</sequence>
<name>A0AAD9FQT3_PAPLA</name>
<protein>
    <submittedName>
        <fullName evidence="8">Chaperone</fullName>
    </submittedName>
</protein>
<comment type="subcellular location">
    <subcellularLocation>
        <location evidence="1">Cytoplasm</location>
    </subcellularLocation>
</comment>
<dbReference type="EMBL" id="JAODAN010000005">
    <property type="protein sequence ID" value="KAK1924478.1"/>
    <property type="molecule type" value="Genomic_DNA"/>
</dbReference>
<keyword evidence="4 5" id="KW-0802">TPR repeat</keyword>
<feature type="repeat" description="TPR" evidence="5">
    <location>
        <begin position="406"/>
        <end position="439"/>
    </location>
</feature>
<evidence type="ECO:0000313" key="8">
    <source>
        <dbReference type="EMBL" id="KAK1924478.1"/>
    </source>
</evidence>
<organism evidence="8 9">
    <name type="scientific">Papiliotrema laurentii</name>
    <name type="common">Cryptococcus laurentii</name>
    <dbReference type="NCBI Taxonomy" id="5418"/>
    <lineage>
        <taxon>Eukaryota</taxon>
        <taxon>Fungi</taxon>
        <taxon>Dikarya</taxon>
        <taxon>Basidiomycota</taxon>
        <taxon>Agaricomycotina</taxon>
        <taxon>Tremellomycetes</taxon>
        <taxon>Tremellales</taxon>
        <taxon>Rhynchogastremaceae</taxon>
        <taxon>Papiliotrema</taxon>
    </lineage>
</organism>
<dbReference type="FunFam" id="1.25.40.10:FF:000010">
    <property type="entry name" value="Stress-induced phosphoprotein 1"/>
    <property type="match status" value="1"/>
</dbReference>
<dbReference type="InterPro" id="IPR041243">
    <property type="entry name" value="STI1/HOP_DP"/>
</dbReference>
<dbReference type="FunFam" id="1.25.40.10:FF:000027">
    <property type="entry name" value="stress-induced-phosphoprotein 1 isoform X1"/>
    <property type="match status" value="1"/>
</dbReference>
<evidence type="ECO:0000256" key="1">
    <source>
        <dbReference type="ARBA" id="ARBA00004496"/>
    </source>
</evidence>
<feature type="repeat" description="TPR" evidence="5">
    <location>
        <begin position="440"/>
        <end position="473"/>
    </location>
</feature>
<feature type="repeat" description="TPR" evidence="5">
    <location>
        <begin position="271"/>
        <end position="304"/>
    </location>
</feature>
<feature type="repeat" description="TPR" evidence="5">
    <location>
        <begin position="346"/>
        <end position="379"/>
    </location>
</feature>
<feature type="region of interest" description="Disordered" evidence="6">
    <location>
        <begin position="206"/>
        <end position="279"/>
    </location>
</feature>
<dbReference type="Gene3D" id="1.10.260.100">
    <property type="match status" value="2"/>
</dbReference>
<feature type="compositionally biased region" description="Pro residues" evidence="6">
    <location>
        <begin position="236"/>
        <end position="248"/>
    </location>
</feature>
<dbReference type="SUPFAM" id="SSF48452">
    <property type="entry name" value="TPR-like"/>
    <property type="match status" value="3"/>
</dbReference>
<dbReference type="FunFam" id="1.25.40.10:FF:000020">
    <property type="entry name" value="Stress-induced phosphoprotein 1"/>
    <property type="match status" value="1"/>
</dbReference>
<proteinExistence type="predicted"/>
<dbReference type="SMART" id="SM00028">
    <property type="entry name" value="TPR"/>
    <property type="match status" value="9"/>
</dbReference>
<evidence type="ECO:0000259" key="7">
    <source>
        <dbReference type="SMART" id="SM00727"/>
    </source>
</evidence>
<evidence type="ECO:0000256" key="3">
    <source>
        <dbReference type="ARBA" id="ARBA00022737"/>
    </source>
</evidence>